<dbReference type="EMBL" id="CAJVPV010024323">
    <property type="protein sequence ID" value="CAG8726159.1"/>
    <property type="molecule type" value="Genomic_DNA"/>
</dbReference>
<feature type="non-terminal residue" evidence="9">
    <location>
        <position position="92"/>
    </location>
</feature>
<sequence length="92" mass="10951">GGVEWSGEDLNAEGLIAYMFDIIYVTWFVHVLSILFEWIWWFYLVIPIFAGYKIWTIFLKPMFANNGDELVSQEKSKRQAKKEKRPAVKYLR</sequence>
<comment type="similarity">
    <text evidence="2">Belongs to the TMEM208 family.</text>
</comment>
<evidence type="ECO:0000256" key="6">
    <source>
        <dbReference type="ARBA" id="ARBA00023136"/>
    </source>
</evidence>
<dbReference type="GO" id="GO:0006624">
    <property type="term" value="P:vacuolar protein processing"/>
    <property type="evidence" value="ECO:0007669"/>
    <property type="project" value="TreeGrafter"/>
</dbReference>
<feature type="transmembrane region" description="Helical" evidence="8">
    <location>
        <begin position="38"/>
        <end position="55"/>
    </location>
</feature>
<dbReference type="AlphaFoldDB" id="A0A9N9I933"/>
<evidence type="ECO:0000313" key="10">
    <source>
        <dbReference type="Proteomes" id="UP000789342"/>
    </source>
</evidence>
<dbReference type="OrthoDB" id="276296at2759"/>
<reference evidence="9" key="1">
    <citation type="submission" date="2021-06" db="EMBL/GenBank/DDBJ databases">
        <authorList>
            <person name="Kallberg Y."/>
            <person name="Tangrot J."/>
            <person name="Rosling A."/>
        </authorList>
    </citation>
    <scope>NUCLEOTIDE SEQUENCE</scope>
    <source>
        <strain evidence="9">CL551</strain>
    </source>
</reference>
<dbReference type="Proteomes" id="UP000789342">
    <property type="component" value="Unassembled WGS sequence"/>
</dbReference>
<dbReference type="PANTHER" id="PTHR13505:SF7">
    <property type="entry name" value="TRANSMEMBRANE PROTEIN 208"/>
    <property type="match status" value="1"/>
</dbReference>
<feature type="region of interest" description="Disordered" evidence="7">
    <location>
        <begin position="71"/>
        <end position="92"/>
    </location>
</feature>
<evidence type="ECO:0000256" key="7">
    <source>
        <dbReference type="SAM" id="MobiDB-lite"/>
    </source>
</evidence>
<evidence type="ECO:0000256" key="2">
    <source>
        <dbReference type="ARBA" id="ARBA00009950"/>
    </source>
</evidence>
<dbReference type="Pfam" id="PF05620">
    <property type="entry name" value="TMEM208_SND2"/>
    <property type="match status" value="1"/>
</dbReference>
<gene>
    <name evidence="9" type="ORF">AMORRO_LOCUS13674</name>
</gene>
<dbReference type="GO" id="GO:0005789">
    <property type="term" value="C:endoplasmic reticulum membrane"/>
    <property type="evidence" value="ECO:0007669"/>
    <property type="project" value="UniProtKB-SubCell"/>
</dbReference>
<proteinExistence type="inferred from homology"/>
<evidence type="ECO:0000256" key="3">
    <source>
        <dbReference type="ARBA" id="ARBA00022692"/>
    </source>
</evidence>
<organism evidence="9 10">
    <name type="scientific">Acaulospora morrowiae</name>
    <dbReference type="NCBI Taxonomy" id="94023"/>
    <lineage>
        <taxon>Eukaryota</taxon>
        <taxon>Fungi</taxon>
        <taxon>Fungi incertae sedis</taxon>
        <taxon>Mucoromycota</taxon>
        <taxon>Glomeromycotina</taxon>
        <taxon>Glomeromycetes</taxon>
        <taxon>Diversisporales</taxon>
        <taxon>Acaulosporaceae</taxon>
        <taxon>Acaulospora</taxon>
    </lineage>
</organism>
<keyword evidence="4" id="KW-0256">Endoplasmic reticulum</keyword>
<evidence type="ECO:0000256" key="1">
    <source>
        <dbReference type="ARBA" id="ARBA00004477"/>
    </source>
</evidence>
<feature type="transmembrane region" description="Helical" evidence="8">
    <location>
        <begin position="15"/>
        <end position="32"/>
    </location>
</feature>
<name>A0A9N9I933_9GLOM</name>
<dbReference type="GO" id="GO:0005773">
    <property type="term" value="C:vacuole"/>
    <property type="evidence" value="ECO:0007669"/>
    <property type="project" value="GOC"/>
</dbReference>
<keyword evidence="3 8" id="KW-0812">Transmembrane</keyword>
<protein>
    <submittedName>
        <fullName evidence="9">18077_t:CDS:1</fullName>
    </submittedName>
</protein>
<keyword evidence="10" id="KW-1185">Reference proteome</keyword>
<evidence type="ECO:0000256" key="8">
    <source>
        <dbReference type="SAM" id="Phobius"/>
    </source>
</evidence>
<comment type="caution">
    <text evidence="9">The sequence shown here is derived from an EMBL/GenBank/DDBJ whole genome shotgun (WGS) entry which is preliminary data.</text>
</comment>
<comment type="subcellular location">
    <subcellularLocation>
        <location evidence="1">Endoplasmic reticulum membrane</location>
        <topology evidence="1">Multi-pass membrane protein</topology>
    </subcellularLocation>
</comment>
<dbReference type="PANTHER" id="PTHR13505">
    <property type="entry name" value="TRANSMEMBRANE PROTEIN 208"/>
    <property type="match status" value="1"/>
</dbReference>
<evidence type="ECO:0000256" key="5">
    <source>
        <dbReference type="ARBA" id="ARBA00022989"/>
    </source>
</evidence>
<keyword evidence="5 8" id="KW-1133">Transmembrane helix</keyword>
<accession>A0A9N9I933</accession>
<dbReference type="InterPro" id="IPR008506">
    <property type="entry name" value="SND2/TMEM208"/>
</dbReference>
<evidence type="ECO:0000313" key="9">
    <source>
        <dbReference type="EMBL" id="CAG8726159.1"/>
    </source>
</evidence>
<evidence type="ECO:0000256" key="4">
    <source>
        <dbReference type="ARBA" id="ARBA00022824"/>
    </source>
</evidence>
<keyword evidence="6 8" id="KW-0472">Membrane</keyword>